<evidence type="ECO:0000313" key="14">
    <source>
        <dbReference type="EMBL" id="KAF0718505.1"/>
    </source>
</evidence>
<evidence type="ECO:0000259" key="13">
    <source>
        <dbReference type="PROSITE" id="PS51186"/>
    </source>
</evidence>
<dbReference type="SUPFAM" id="SSF55729">
    <property type="entry name" value="Acyl-CoA N-acyltransferases (Nat)"/>
    <property type="match status" value="1"/>
</dbReference>
<dbReference type="CDD" id="cd04301">
    <property type="entry name" value="NAT_SF"/>
    <property type="match status" value="1"/>
</dbReference>
<evidence type="ECO:0000256" key="5">
    <source>
        <dbReference type="ARBA" id="ARBA00019269"/>
    </source>
</evidence>
<proteinExistence type="inferred from homology"/>
<evidence type="ECO:0000256" key="7">
    <source>
        <dbReference type="ARBA" id="ARBA00022723"/>
    </source>
</evidence>
<dbReference type="Gene3D" id="3.40.630.30">
    <property type="match status" value="1"/>
</dbReference>
<dbReference type="GO" id="GO:0019310">
    <property type="term" value="P:inositol catabolic process"/>
    <property type="evidence" value="ECO:0007669"/>
    <property type="project" value="InterPro"/>
</dbReference>
<comment type="cofactor">
    <cofactor evidence="12">
        <name>Fe cation</name>
        <dbReference type="ChEBI" id="CHEBI:24875"/>
    </cofactor>
    <text evidence="12">Binds 2 iron ions per subunit.</text>
</comment>
<dbReference type="PANTHER" id="PTHR12588:SF0">
    <property type="entry name" value="INOSITOL OXYGENASE"/>
    <property type="match status" value="1"/>
</dbReference>
<dbReference type="GO" id="GO:0005506">
    <property type="term" value="F:iron ion binding"/>
    <property type="evidence" value="ECO:0007669"/>
    <property type="project" value="InterPro"/>
</dbReference>
<dbReference type="SUPFAM" id="SSF50405">
    <property type="entry name" value="Actin-crosslinking proteins"/>
    <property type="match status" value="1"/>
</dbReference>
<evidence type="ECO:0000256" key="3">
    <source>
        <dbReference type="ARBA" id="ARBA00005286"/>
    </source>
</evidence>
<keyword evidence="9 12" id="KW-0408">Iron</keyword>
<comment type="catalytic activity">
    <reaction evidence="11">
        <text>myo-inositol + O2 = D-glucuronate + H2O + H(+)</text>
        <dbReference type="Rhea" id="RHEA:23696"/>
        <dbReference type="ChEBI" id="CHEBI:15377"/>
        <dbReference type="ChEBI" id="CHEBI:15378"/>
        <dbReference type="ChEBI" id="CHEBI:15379"/>
        <dbReference type="ChEBI" id="CHEBI:17268"/>
        <dbReference type="ChEBI" id="CHEBI:58720"/>
        <dbReference type="EC" id="1.13.99.1"/>
    </reaction>
</comment>
<gene>
    <name evidence="15" type="primary">Aste57867_1649</name>
    <name evidence="14" type="ORF">As57867_001647</name>
    <name evidence="15" type="ORF">ASTE57867_1649</name>
</gene>
<dbReference type="PROSITE" id="PS51186">
    <property type="entry name" value="GNAT"/>
    <property type="match status" value="1"/>
</dbReference>
<dbReference type="InterPro" id="IPR016181">
    <property type="entry name" value="Acyl_CoA_acyltransferase"/>
</dbReference>
<keyword evidence="7 12" id="KW-0479">Metal-binding</keyword>
<sequence>MNNGEEIVERRCRSGSIGEKVDVREVLNGSVSFRLQFMEDAKAKELKWVLFTEGRRGAVGKLIFTLEPNNSAHIKVIDINSNYRRLGLSKVLFLACMATLKQRNIHELVLEAEEDTRRHQKLVGLYEEWGFTVKQNAKILFLYNDTQSFRKVPMMLSLEAKPFVPLEPTMNQSFCMISLRTIDGMFVVGTEDGMVDTTHGASRDVFWQSLLLDDPFGDEAKGSTICLRSAYGKFLCVEPVGTVLADRFVNSTWETFDVLPHPTGGGVALRSFHGNFLGLDPAHGLTISPDPVAWDGDSIDLMCNKAHPTPIHVKILRKHQTTAFSTTQRKRFAALNHAALPIQDACQALMQLNGESTQVNRSRVLAHMLYDADLVRRDGHPDWLQLVVFLRGLGMLFLLWTDEESMPLRGISYDQWLDHTSTWVLGRPIPDCIAHPSLNDVSTDKTTAYDPHGGMAQVVMPWTPEEYLHCVLAGNDTSLPSEALDVVRFYSCHVWVDHDQYSDLASPTDADTKDLLLGLHVTRAAAGPPPTATVLADVPVADLLPYYLSLCTKYLPPVLHW</sequence>
<protein>
    <recommendedName>
        <fullName evidence="5">Inositol oxygenase</fullName>
        <ecNumber evidence="4">1.13.99.1</ecNumber>
    </recommendedName>
    <alternativeName>
        <fullName evidence="10">Myo-inositol oxygenase</fullName>
    </alternativeName>
</protein>
<keyword evidence="16" id="KW-1185">Reference proteome</keyword>
<evidence type="ECO:0000256" key="11">
    <source>
        <dbReference type="ARBA" id="ARBA00048271"/>
    </source>
</evidence>
<feature type="domain" description="N-acetyltransferase" evidence="13">
    <location>
        <begin position="7"/>
        <end position="159"/>
    </location>
</feature>
<evidence type="ECO:0000256" key="6">
    <source>
        <dbReference type="ARBA" id="ARBA00022490"/>
    </source>
</evidence>
<comment type="pathway">
    <text evidence="2">Polyol metabolism; myo-inositol degradation into D-glucuronate; D-glucuronate from myo-inositol: step 1/1.</text>
</comment>
<dbReference type="EMBL" id="CAADRA010000143">
    <property type="protein sequence ID" value="VFT78862.1"/>
    <property type="molecule type" value="Genomic_DNA"/>
</dbReference>
<dbReference type="EMBL" id="VJMH01000143">
    <property type="protein sequence ID" value="KAF0718505.1"/>
    <property type="molecule type" value="Genomic_DNA"/>
</dbReference>
<dbReference type="InterPro" id="IPR007828">
    <property type="entry name" value="Inositol_oxygenase"/>
</dbReference>
<dbReference type="OrthoDB" id="5151075at2759"/>
<evidence type="ECO:0000256" key="9">
    <source>
        <dbReference type="ARBA" id="ARBA00023004"/>
    </source>
</evidence>
<feature type="binding site" evidence="12">
    <location>
        <position position="367"/>
    </location>
    <ligand>
        <name>Fe cation</name>
        <dbReference type="ChEBI" id="CHEBI:24875"/>
        <label>1</label>
    </ligand>
</feature>
<dbReference type="GO" id="GO:0005737">
    <property type="term" value="C:cytoplasm"/>
    <property type="evidence" value="ECO:0007669"/>
    <property type="project" value="UniProtKB-SubCell"/>
</dbReference>
<accession>A0A485K977</accession>
<dbReference type="Gene3D" id="2.80.10.50">
    <property type="match status" value="1"/>
</dbReference>
<dbReference type="Pfam" id="PF05153">
    <property type="entry name" value="MIOX"/>
    <property type="match status" value="1"/>
</dbReference>
<evidence type="ECO:0000256" key="10">
    <source>
        <dbReference type="ARBA" id="ARBA00029668"/>
    </source>
</evidence>
<dbReference type="UniPathway" id="UPA00111">
    <property type="reaction ID" value="UER00527"/>
</dbReference>
<dbReference type="InterPro" id="IPR000182">
    <property type="entry name" value="GNAT_dom"/>
</dbReference>
<name>A0A485K977_9STRA</name>
<dbReference type="GO" id="GO:0050113">
    <property type="term" value="F:inositol oxygenase activity"/>
    <property type="evidence" value="ECO:0007669"/>
    <property type="project" value="UniProtKB-EC"/>
</dbReference>
<dbReference type="PANTHER" id="PTHR12588">
    <property type="entry name" value="MYOINOSITOL OXYGENASE"/>
    <property type="match status" value="1"/>
</dbReference>
<evidence type="ECO:0000313" key="16">
    <source>
        <dbReference type="Proteomes" id="UP000332933"/>
    </source>
</evidence>
<reference evidence="15 16" key="1">
    <citation type="submission" date="2019-03" db="EMBL/GenBank/DDBJ databases">
        <authorList>
            <person name="Gaulin E."/>
            <person name="Dumas B."/>
        </authorList>
    </citation>
    <scope>NUCLEOTIDE SEQUENCE [LARGE SCALE GENOMIC DNA]</scope>
    <source>
        <strain evidence="15">CBS 568.67</strain>
    </source>
</reference>
<dbReference type="SUPFAM" id="SSF109604">
    <property type="entry name" value="HD-domain/PDEase-like"/>
    <property type="match status" value="1"/>
</dbReference>
<dbReference type="EC" id="1.13.99.1" evidence="4"/>
<dbReference type="CDD" id="cd00257">
    <property type="entry name" value="beta-trefoil_FSCN-like"/>
    <property type="match status" value="1"/>
</dbReference>
<dbReference type="Proteomes" id="UP000332933">
    <property type="component" value="Unassembled WGS sequence"/>
</dbReference>
<comment type="subcellular location">
    <subcellularLocation>
        <location evidence="1">Cytoplasm</location>
    </subcellularLocation>
</comment>
<evidence type="ECO:0000256" key="4">
    <source>
        <dbReference type="ARBA" id="ARBA00011919"/>
    </source>
</evidence>
<dbReference type="AlphaFoldDB" id="A0A485K977"/>
<dbReference type="Pfam" id="PF00583">
    <property type="entry name" value="Acetyltransf_1"/>
    <property type="match status" value="1"/>
</dbReference>
<organism evidence="15 16">
    <name type="scientific">Aphanomyces stellatus</name>
    <dbReference type="NCBI Taxonomy" id="120398"/>
    <lineage>
        <taxon>Eukaryota</taxon>
        <taxon>Sar</taxon>
        <taxon>Stramenopiles</taxon>
        <taxon>Oomycota</taxon>
        <taxon>Saprolegniomycetes</taxon>
        <taxon>Saprolegniales</taxon>
        <taxon>Verrucalvaceae</taxon>
        <taxon>Aphanomyces</taxon>
    </lineage>
</organism>
<evidence type="ECO:0000256" key="1">
    <source>
        <dbReference type="ARBA" id="ARBA00004496"/>
    </source>
</evidence>
<evidence type="ECO:0000256" key="12">
    <source>
        <dbReference type="PIRSR" id="PIRSR607828-2"/>
    </source>
</evidence>
<comment type="similarity">
    <text evidence="3">Belongs to the myo-inositol oxygenase family.</text>
</comment>
<dbReference type="GO" id="GO:0016747">
    <property type="term" value="F:acyltransferase activity, transferring groups other than amino-acyl groups"/>
    <property type="evidence" value="ECO:0007669"/>
    <property type="project" value="InterPro"/>
</dbReference>
<dbReference type="InterPro" id="IPR008999">
    <property type="entry name" value="Actin-crosslinking"/>
</dbReference>
<evidence type="ECO:0000313" key="15">
    <source>
        <dbReference type="EMBL" id="VFT78862.1"/>
    </source>
</evidence>
<keyword evidence="6" id="KW-0963">Cytoplasm</keyword>
<reference evidence="14" key="2">
    <citation type="submission" date="2019-06" db="EMBL/GenBank/DDBJ databases">
        <title>Genomics analysis of Aphanomyces spp. identifies a new class of oomycete effector associated with host adaptation.</title>
        <authorList>
            <person name="Gaulin E."/>
        </authorList>
    </citation>
    <scope>NUCLEOTIDE SEQUENCE</scope>
    <source>
        <strain evidence="14">CBS 578.67</strain>
    </source>
</reference>
<evidence type="ECO:0000256" key="2">
    <source>
        <dbReference type="ARBA" id="ARBA00005167"/>
    </source>
</evidence>
<keyword evidence="8" id="KW-0560">Oxidoreductase</keyword>
<evidence type="ECO:0000256" key="8">
    <source>
        <dbReference type="ARBA" id="ARBA00023002"/>
    </source>
</evidence>